<dbReference type="AlphaFoldDB" id="A0A511CZB0"/>
<dbReference type="EMBL" id="BJVI01000013">
    <property type="protein sequence ID" value="GEL17881.1"/>
    <property type="molecule type" value="Genomic_DNA"/>
</dbReference>
<proteinExistence type="predicted"/>
<dbReference type="Pfam" id="PF12323">
    <property type="entry name" value="HTH_OrfB_IS605"/>
    <property type="match status" value="1"/>
</dbReference>
<keyword evidence="4" id="KW-1185">Reference proteome</keyword>
<evidence type="ECO:0000259" key="2">
    <source>
        <dbReference type="Pfam" id="PF12323"/>
    </source>
</evidence>
<sequence>MPRAPTPAWPDGSGILGGRCHDVRVVIVRYRYRVYPTRGQARAFGCARVVYNDAIGEVIENPRYLRSRRRLARAQRALVRKQKGSANRRKAVRLSVRSWTRPPCGTAYDRDLNAARNILAGGRRVAAGPAETANACGGDVRPEPAPAVAREAGTHRGAA</sequence>
<dbReference type="OrthoDB" id="56768at2"/>
<reference evidence="3 4" key="1">
    <citation type="submission" date="2019-07" db="EMBL/GenBank/DDBJ databases">
        <title>Whole genome shotgun sequence of Pseudonocardia asaccharolytica NBRC 16224.</title>
        <authorList>
            <person name="Hosoyama A."/>
            <person name="Uohara A."/>
            <person name="Ohji S."/>
            <person name="Ichikawa N."/>
        </authorList>
    </citation>
    <scope>NUCLEOTIDE SEQUENCE [LARGE SCALE GENOMIC DNA]</scope>
    <source>
        <strain evidence="3 4">NBRC 16224</strain>
    </source>
</reference>
<accession>A0A511CZB0</accession>
<protein>
    <recommendedName>
        <fullName evidence="2">Transposase putative helix-turn-helix domain-containing protein</fullName>
    </recommendedName>
</protein>
<gene>
    <name evidence="3" type="ORF">PA7_17180</name>
</gene>
<feature type="region of interest" description="Disordered" evidence="1">
    <location>
        <begin position="130"/>
        <end position="159"/>
    </location>
</feature>
<comment type="caution">
    <text evidence="3">The sequence shown here is derived from an EMBL/GenBank/DDBJ whole genome shotgun (WGS) entry which is preliminary data.</text>
</comment>
<dbReference type="InterPro" id="IPR021027">
    <property type="entry name" value="Transposase_put_HTH"/>
</dbReference>
<dbReference type="RefSeq" id="WP_147201014.1">
    <property type="nucleotide sequence ID" value="NZ_AUII01000009.1"/>
</dbReference>
<dbReference type="Proteomes" id="UP000321328">
    <property type="component" value="Unassembled WGS sequence"/>
</dbReference>
<evidence type="ECO:0000313" key="3">
    <source>
        <dbReference type="EMBL" id="GEL17881.1"/>
    </source>
</evidence>
<feature type="domain" description="Transposase putative helix-turn-helix" evidence="2">
    <location>
        <begin position="29"/>
        <end position="58"/>
    </location>
</feature>
<evidence type="ECO:0000256" key="1">
    <source>
        <dbReference type="SAM" id="MobiDB-lite"/>
    </source>
</evidence>
<name>A0A511CZB0_9PSEU</name>
<organism evidence="3 4">
    <name type="scientific">Pseudonocardia asaccharolytica DSM 44247 = NBRC 16224</name>
    <dbReference type="NCBI Taxonomy" id="1123024"/>
    <lineage>
        <taxon>Bacteria</taxon>
        <taxon>Bacillati</taxon>
        <taxon>Actinomycetota</taxon>
        <taxon>Actinomycetes</taxon>
        <taxon>Pseudonocardiales</taxon>
        <taxon>Pseudonocardiaceae</taxon>
        <taxon>Pseudonocardia</taxon>
    </lineage>
</organism>
<evidence type="ECO:0000313" key="4">
    <source>
        <dbReference type="Proteomes" id="UP000321328"/>
    </source>
</evidence>
<dbReference type="STRING" id="1123024.GCA_000423625_02409"/>